<evidence type="ECO:0000313" key="1">
    <source>
        <dbReference type="EMBL" id="GAX79768.1"/>
    </source>
</evidence>
<evidence type="ECO:0000313" key="2">
    <source>
        <dbReference type="Proteomes" id="UP000232323"/>
    </source>
</evidence>
<dbReference type="EMBL" id="BEGY01000045">
    <property type="protein sequence ID" value="GAX79768.1"/>
    <property type="molecule type" value="Genomic_DNA"/>
</dbReference>
<gene>
    <name evidence="1" type="ORF">CEUSTIGMA_g7208.t1</name>
</gene>
<organism evidence="1 2">
    <name type="scientific">Chlamydomonas eustigma</name>
    <dbReference type="NCBI Taxonomy" id="1157962"/>
    <lineage>
        <taxon>Eukaryota</taxon>
        <taxon>Viridiplantae</taxon>
        <taxon>Chlorophyta</taxon>
        <taxon>core chlorophytes</taxon>
        <taxon>Chlorophyceae</taxon>
        <taxon>CS clade</taxon>
        <taxon>Chlamydomonadales</taxon>
        <taxon>Chlamydomonadaceae</taxon>
        <taxon>Chlamydomonas</taxon>
    </lineage>
</organism>
<keyword evidence="2" id="KW-1185">Reference proteome</keyword>
<comment type="caution">
    <text evidence="1">The sequence shown here is derived from an EMBL/GenBank/DDBJ whole genome shotgun (WGS) entry which is preliminary data.</text>
</comment>
<sequence length="101" mass="11335">MKCWIAGIGKAGGKQLYNRHWVMFPTNHPLRAPSLCILHNRTGRTRSRNENCDWRRRSHSEIMARLKVPDETAGPMGEGFPGFSQDIMPAKEAITTATAEA</sequence>
<dbReference type="AlphaFoldDB" id="A0A250X9L9"/>
<proteinExistence type="predicted"/>
<accession>A0A250X9L9</accession>
<protein>
    <submittedName>
        <fullName evidence="1">Uncharacterized protein</fullName>
    </submittedName>
</protein>
<dbReference type="Proteomes" id="UP000232323">
    <property type="component" value="Unassembled WGS sequence"/>
</dbReference>
<reference evidence="1 2" key="1">
    <citation type="submission" date="2017-08" db="EMBL/GenBank/DDBJ databases">
        <title>Acidophilic green algal genome provides insights into adaptation to an acidic environment.</title>
        <authorList>
            <person name="Hirooka S."/>
            <person name="Hirose Y."/>
            <person name="Kanesaki Y."/>
            <person name="Higuchi S."/>
            <person name="Fujiwara T."/>
            <person name="Onuma R."/>
            <person name="Era A."/>
            <person name="Ohbayashi R."/>
            <person name="Uzuka A."/>
            <person name="Nozaki H."/>
            <person name="Yoshikawa H."/>
            <person name="Miyagishima S.Y."/>
        </authorList>
    </citation>
    <scope>NUCLEOTIDE SEQUENCE [LARGE SCALE GENOMIC DNA]</scope>
    <source>
        <strain evidence="1 2">NIES-2499</strain>
    </source>
</reference>
<name>A0A250X9L9_9CHLO</name>